<reference evidence="1 2" key="1">
    <citation type="submission" date="2020-08" db="EMBL/GenBank/DDBJ databases">
        <title>Sequencing the genomes of 1000 actinobacteria strains.</title>
        <authorList>
            <person name="Klenk H.-P."/>
        </authorList>
    </citation>
    <scope>NUCLEOTIDE SEQUENCE [LARGE SCALE GENOMIC DNA]</scope>
    <source>
        <strain evidence="1 2">DSM 44551</strain>
    </source>
</reference>
<name>A0A7W8QK88_9ACTN</name>
<evidence type="ECO:0000313" key="2">
    <source>
        <dbReference type="Proteomes" id="UP000572635"/>
    </source>
</evidence>
<comment type="caution">
    <text evidence="1">The sequence shown here is derived from an EMBL/GenBank/DDBJ whole genome shotgun (WGS) entry which is preliminary data.</text>
</comment>
<keyword evidence="2" id="KW-1185">Reference proteome</keyword>
<accession>A0A7W8QK88</accession>
<sequence length="93" mass="10124">MHAPAEGYEGEVGAVVFRHGVAEIEAGREVAYFRRRGYRIEEIGAEQAPKEASERPAQSAPKAEWVAYVTATTDLSEAEAANMTKTELAELAE</sequence>
<evidence type="ECO:0000313" key="1">
    <source>
        <dbReference type="EMBL" id="MBB5431343.1"/>
    </source>
</evidence>
<dbReference type="AlphaFoldDB" id="A0A7W8QK88"/>
<proteinExistence type="predicted"/>
<dbReference type="Proteomes" id="UP000572635">
    <property type="component" value="Unassembled WGS sequence"/>
</dbReference>
<dbReference type="RefSeq" id="WP_184390931.1">
    <property type="nucleotide sequence ID" value="NZ_JACHDB010000001.1"/>
</dbReference>
<gene>
    <name evidence="1" type="ORF">HDA36_001427</name>
</gene>
<dbReference type="EMBL" id="JACHDB010000001">
    <property type="protein sequence ID" value="MBB5431343.1"/>
    <property type="molecule type" value="Genomic_DNA"/>
</dbReference>
<protein>
    <submittedName>
        <fullName evidence="1">Uncharacterized protein</fullName>
    </submittedName>
</protein>
<organism evidence="1 2">
    <name type="scientific">Nocardiopsis composta</name>
    <dbReference type="NCBI Taxonomy" id="157465"/>
    <lineage>
        <taxon>Bacteria</taxon>
        <taxon>Bacillati</taxon>
        <taxon>Actinomycetota</taxon>
        <taxon>Actinomycetes</taxon>
        <taxon>Streptosporangiales</taxon>
        <taxon>Nocardiopsidaceae</taxon>
        <taxon>Nocardiopsis</taxon>
    </lineage>
</organism>